<evidence type="ECO:0000256" key="5">
    <source>
        <dbReference type="ARBA" id="ARBA00023242"/>
    </source>
</evidence>
<keyword evidence="2" id="KW-0805">Transcription regulation</keyword>
<dbReference type="Gene3D" id="3.40.1810.10">
    <property type="entry name" value="Transcription factor, MADS-box"/>
    <property type="match status" value="1"/>
</dbReference>
<accession>A0A6A2X0L2</accession>
<keyword evidence="4" id="KW-0804">Transcription</keyword>
<evidence type="ECO:0000256" key="2">
    <source>
        <dbReference type="ARBA" id="ARBA00023015"/>
    </source>
</evidence>
<evidence type="ECO:0000259" key="7">
    <source>
        <dbReference type="PROSITE" id="PS50066"/>
    </source>
</evidence>
<evidence type="ECO:0000256" key="1">
    <source>
        <dbReference type="ARBA" id="ARBA00004123"/>
    </source>
</evidence>
<keyword evidence="9" id="KW-1185">Reference proteome</keyword>
<dbReference type="InterPro" id="IPR036879">
    <property type="entry name" value="TF_MADSbox_sf"/>
</dbReference>
<evidence type="ECO:0000256" key="3">
    <source>
        <dbReference type="ARBA" id="ARBA00023125"/>
    </source>
</evidence>
<gene>
    <name evidence="8" type="ORF">F3Y22_tig00112344pilonHSYRG00105</name>
</gene>
<feature type="compositionally biased region" description="Polar residues" evidence="6">
    <location>
        <begin position="152"/>
        <end position="162"/>
    </location>
</feature>
<dbReference type="PRINTS" id="PR00404">
    <property type="entry name" value="MADSDOMAIN"/>
</dbReference>
<comment type="subcellular location">
    <subcellularLocation>
        <location evidence="1">Nucleus</location>
    </subcellularLocation>
</comment>
<dbReference type="SMART" id="SM00432">
    <property type="entry name" value="MADS"/>
    <property type="match status" value="1"/>
</dbReference>
<feature type="domain" description="MADS-box" evidence="7">
    <location>
        <begin position="1"/>
        <end position="61"/>
    </location>
</feature>
<dbReference type="GO" id="GO:0046983">
    <property type="term" value="F:protein dimerization activity"/>
    <property type="evidence" value="ECO:0007669"/>
    <property type="project" value="InterPro"/>
</dbReference>
<keyword evidence="5" id="KW-0539">Nucleus</keyword>
<reference evidence="8" key="1">
    <citation type="submission" date="2019-09" db="EMBL/GenBank/DDBJ databases">
        <title>Draft genome information of white flower Hibiscus syriacus.</title>
        <authorList>
            <person name="Kim Y.-M."/>
        </authorList>
    </citation>
    <scope>NUCLEOTIDE SEQUENCE [LARGE SCALE GENOMIC DNA]</scope>
    <source>
        <strain evidence="8">YM2019G1</strain>
    </source>
</reference>
<dbReference type="PROSITE" id="PS50066">
    <property type="entry name" value="MADS_BOX_2"/>
    <property type="match status" value="1"/>
</dbReference>
<evidence type="ECO:0000256" key="6">
    <source>
        <dbReference type="SAM" id="MobiDB-lite"/>
    </source>
</evidence>
<dbReference type="Proteomes" id="UP000436088">
    <property type="component" value="Unassembled WGS sequence"/>
</dbReference>
<evidence type="ECO:0000313" key="9">
    <source>
        <dbReference type="Proteomes" id="UP000436088"/>
    </source>
</evidence>
<evidence type="ECO:0000256" key="4">
    <source>
        <dbReference type="ARBA" id="ARBA00023163"/>
    </source>
</evidence>
<dbReference type="Pfam" id="PF00319">
    <property type="entry name" value="SRF-TF"/>
    <property type="match status" value="1"/>
</dbReference>
<dbReference type="SUPFAM" id="SSF55455">
    <property type="entry name" value="SRF-like"/>
    <property type="match status" value="1"/>
</dbReference>
<dbReference type="InterPro" id="IPR002100">
    <property type="entry name" value="TF_MADSbox"/>
</dbReference>
<evidence type="ECO:0000313" key="8">
    <source>
        <dbReference type="EMBL" id="KAE8668163.1"/>
    </source>
</evidence>
<comment type="caution">
    <text evidence="8">The sequence shown here is derived from an EMBL/GenBank/DDBJ whole genome shotgun (WGS) entry which is preliminary data.</text>
</comment>
<dbReference type="GO" id="GO:0003677">
    <property type="term" value="F:DNA binding"/>
    <property type="evidence" value="ECO:0007669"/>
    <property type="project" value="UniProtKB-KW"/>
</dbReference>
<organism evidence="8 9">
    <name type="scientific">Hibiscus syriacus</name>
    <name type="common">Rose of Sharon</name>
    <dbReference type="NCBI Taxonomy" id="106335"/>
    <lineage>
        <taxon>Eukaryota</taxon>
        <taxon>Viridiplantae</taxon>
        <taxon>Streptophyta</taxon>
        <taxon>Embryophyta</taxon>
        <taxon>Tracheophyta</taxon>
        <taxon>Spermatophyta</taxon>
        <taxon>Magnoliopsida</taxon>
        <taxon>eudicotyledons</taxon>
        <taxon>Gunneridae</taxon>
        <taxon>Pentapetalae</taxon>
        <taxon>rosids</taxon>
        <taxon>malvids</taxon>
        <taxon>Malvales</taxon>
        <taxon>Malvaceae</taxon>
        <taxon>Malvoideae</taxon>
        <taxon>Hibiscus</taxon>
    </lineage>
</organism>
<dbReference type="AlphaFoldDB" id="A0A6A2X0L2"/>
<dbReference type="GO" id="GO:0005634">
    <property type="term" value="C:nucleus"/>
    <property type="evidence" value="ECO:0007669"/>
    <property type="project" value="UniProtKB-SubCell"/>
</dbReference>
<sequence length="162" mass="18754">MGYKRHPKKRNVDPSSREMIYNKSRETILKKAAELCDFDDTDVGLLMFSPTGELTSYANKGRVEDMFLRYIEQRDDFDGCALESRLNELNRLKYEAEEKMRFYKPDVSKIHSEAEAHYHQQFLTHALRKIEMLKMTKLLEEEASPPNRTCDGASTTSGFGSS</sequence>
<feature type="region of interest" description="Disordered" evidence="6">
    <location>
        <begin position="141"/>
        <end position="162"/>
    </location>
</feature>
<dbReference type="EMBL" id="VEPZ02001556">
    <property type="protein sequence ID" value="KAE8668163.1"/>
    <property type="molecule type" value="Genomic_DNA"/>
</dbReference>
<proteinExistence type="predicted"/>
<name>A0A6A2X0L2_HIBSY</name>
<keyword evidence="3" id="KW-0238">DNA-binding</keyword>
<protein>
    <submittedName>
        <fullName evidence="8">Formin 3</fullName>
    </submittedName>
</protein>